<sequence>MKLSFKHYLGDRSRLKEEAVPSVFSFKKTPQVSERSKRLKRRQLGDEMIIDTAPVVVNDVQCEVEIYSDVVEDDQFVAESTTCITNDTGVGCDLLKHSRYSIYNCKLDPDAVAFYTGFPKYDHFMYKILTKPLPPAYVHLSSRIDFVCFSLLNFRNCIKVHACKSANKVSINLFL</sequence>
<reference evidence="1 2" key="1">
    <citation type="submission" date="2022-12" db="EMBL/GenBank/DDBJ databases">
        <title>Chromosome-level genome of Tegillarca granosa.</title>
        <authorList>
            <person name="Kim J."/>
        </authorList>
    </citation>
    <scope>NUCLEOTIDE SEQUENCE [LARGE SCALE GENOMIC DNA]</scope>
    <source>
        <strain evidence="1">Teg-2019</strain>
        <tissue evidence="1">Adductor muscle</tissue>
    </source>
</reference>
<keyword evidence="2" id="KW-1185">Reference proteome</keyword>
<dbReference type="Proteomes" id="UP001217089">
    <property type="component" value="Unassembled WGS sequence"/>
</dbReference>
<accession>A0ABQ9EBK0</accession>
<comment type="caution">
    <text evidence="1">The sequence shown here is derived from an EMBL/GenBank/DDBJ whole genome shotgun (WGS) entry which is preliminary data.</text>
</comment>
<evidence type="ECO:0000313" key="1">
    <source>
        <dbReference type="EMBL" id="KAJ8300840.1"/>
    </source>
</evidence>
<evidence type="ECO:0000313" key="2">
    <source>
        <dbReference type="Proteomes" id="UP001217089"/>
    </source>
</evidence>
<gene>
    <name evidence="1" type="ORF">KUTeg_022359</name>
</gene>
<organism evidence="1 2">
    <name type="scientific">Tegillarca granosa</name>
    <name type="common">Malaysian cockle</name>
    <name type="synonym">Anadara granosa</name>
    <dbReference type="NCBI Taxonomy" id="220873"/>
    <lineage>
        <taxon>Eukaryota</taxon>
        <taxon>Metazoa</taxon>
        <taxon>Spiralia</taxon>
        <taxon>Lophotrochozoa</taxon>
        <taxon>Mollusca</taxon>
        <taxon>Bivalvia</taxon>
        <taxon>Autobranchia</taxon>
        <taxon>Pteriomorphia</taxon>
        <taxon>Arcoida</taxon>
        <taxon>Arcoidea</taxon>
        <taxon>Arcidae</taxon>
        <taxon>Tegillarca</taxon>
    </lineage>
</organism>
<dbReference type="EMBL" id="JARBDR010000919">
    <property type="protein sequence ID" value="KAJ8300840.1"/>
    <property type="molecule type" value="Genomic_DNA"/>
</dbReference>
<feature type="non-terminal residue" evidence="1">
    <location>
        <position position="175"/>
    </location>
</feature>
<name>A0ABQ9EBK0_TEGGR</name>
<protein>
    <submittedName>
        <fullName evidence="1">Uncharacterized protein</fullName>
    </submittedName>
</protein>
<proteinExistence type="predicted"/>